<dbReference type="RefSeq" id="WP_062086189.1">
    <property type="nucleotide sequence ID" value="NZ_FCOK02000019.1"/>
</dbReference>
<gene>
    <name evidence="2" type="ORF">AWB69_03213</name>
</gene>
<dbReference type="AlphaFoldDB" id="A0A158GSU8"/>
<feature type="chain" id="PRO_5008501685" description="Purine nucleoside phosphorylase" evidence="1">
    <location>
        <begin position="23"/>
        <end position="91"/>
    </location>
</feature>
<proteinExistence type="predicted"/>
<name>A0A158GSU8_9BURK</name>
<evidence type="ECO:0000256" key="1">
    <source>
        <dbReference type="SAM" id="SignalP"/>
    </source>
</evidence>
<dbReference type="Proteomes" id="UP000054683">
    <property type="component" value="Unassembled WGS sequence"/>
</dbReference>
<dbReference type="Pfam" id="PF13663">
    <property type="entry name" value="DUF4148"/>
    <property type="match status" value="1"/>
</dbReference>
<evidence type="ECO:0000313" key="2">
    <source>
        <dbReference type="EMBL" id="SAL34871.1"/>
    </source>
</evidence>
<evidence type="ECO:0000313" key="3">
    <source>
        <dbReference type="Proteomes" id="UP000054683"/>
    </source>
</evidence>
<organism evidence="2 3">
    <name type="scientific">Caballeronia udeis</name>
    <dbReference type="NCBI Taxonomy" id="1232866"/>
    <lineage>
        <taxon>Bacteria</taxon>
        <taxon>Pseudomonadati</taxon>
        <taxon>Pseudomonadota</taxon>
        <taxon>Betaproteobacteria</taxon>
        <taxon>Burkholderiales</taxon>
        <taxon>Burkholderiaceae</taxon>
        <taxon>Caballeronia</taxon>
    </lineage>
</organism>
<feature type="signal peptide" evidence="1">
    <location>
        <begin position="1"/>
        <end position="22"/>
    </location>
</feature>
<keyword evidence="1" id="KW-0732">Signal</keyword>
<evidence type="ECO:0008006" key="4">
    <source>
        <dbReference type="Google" id="ProtNLM"/>
    </source>
</evidence>
<sequence>MKTTLKLLVLSQLLIVSTASMAEETLTAQQCNDYPFVHTQGPVTHAQVMNELYELEAAGYDASAPNAPYPDNLNDAQNRLSAEYARDCKAR</sequence>
<dbReference type="InterPro" id="IPR025421">
    <property type="entry name" value="DUF4148"/>
</dbReference>
<reference evidence="2 3" key="1">
    <citation type="submission" date="2016-01" db="EMBL/GenBank/DDBJ databases">
        <authorList>
            <person name="Oliw E.H."/>
        </authorList>
    </citation>
    <scope>NUCLEOTIDE SEQUENCE [LARGE SCALE GENOMIC DNA]</scope>
    <source>
        <strain evidence="2">LMG 27134</strain>
    </source>
</reference>
<protein>
    <recommendedName>
        <fullName evidence="4">Purine nucleoside phosphorylase</fullName>
    </recommendedName>
</protein>
<dbReference type="EMBL" id="FCOK02000019">
    <property type="protein sequence ID" value="SAL34871.1"/>
    <property type="molecule type" value="Genomic_DNA"/>
</dbReference>
<accession>A0A158GSU8</accession>
<dbReference type="OrthoDB" id="9030534at2"/>